<proteinExistence type="predicted"/>
<dbReference type="Proteomes" id="UP000019473">
    <property type="component" value="Unassembled WGS sequence"/>
</dbReference>
<protein>
    <submittedName>
        <fullName evidence="2">Uncharacterized protein</fullName>
    </submittedName>
</protein>
<dbReference type="HOGENOM" id="CLU_2739826_0_0_1"/>
<reference evidence="2 3" key="1">
    <citation type="submission" date="2013-03" db="EMBL/GenBank/DDBJ databases">
        <title>The Genome Sequence of Cladophialophora yegresii CBS 114405.</title>
        <authorList>
            <consortium name="The Broad Institute Genomics Platform"/>
            <person name="Cuomo C."/>
            <person name="de Hoog S."/>
            <person name="Gorbushina A."/>
            <person name="Walker B."/>
            <person name="Young S.K."/>
            <person name="Zeng Q."/>
            <person name="Gargeya S."/>
            <person name="Fitzgerald M."/>
            <person name="Haas B."/>
            <person name="Abouelleil A."/>
            <person name="Allen A.W."/>
            <person name="Alvarado L."/>
            <person name="Arachchi H.M."/>
            <person name="Berlin A.M."/>
            <person name="Chapman S.B."/>
            <person name="Gainer-Dewar J."/>
            <person name="Goldberg J."/>
            <person name="Griggs A."/>
            <person name="Gujja S."/>
            <person name="Hansen M."/>
            <person name="Howarth C."/>
            <person name="Imamovic A."/>
            <person name="Ireland A."/>
            <person name="Larimer J."/>
            <person name="McCowan C."/>
            <person name="Murphy C."/>
            <person name="Pearson M."/>
            <person name="Poon T.W."/>
            <person name="Priest M."/>
            <person name="Roberts A."/>
            <person name="Saif S."/>
            <person name="Shea T."/>
            <person name="Sisk P."/>
            <person name="Sykes S."/>
            <person name="Wortman J."/>
            <person name="Nusbaum C."/>
            <person name="Birren B."/>
        </authorList>
    </citation>
    <scope>NUCLEOTIDE SEQUENCE [LARGE SCALE GENOMIC DNA]</scope>
    <source>
        <strain evidence="2 3">CBS 114405</strain>
    </source>
</reference>
<evidence type="ECO:0000256" key="1">
    <source>
        <dbReference type="SAM" id="MobiDB-lite"/>
    </source>
</evidence>
<accession>W9W3Y6</accession>
<dbReference type="VEuPathDB" id="FungiDB:A1O7_06683"/>
<evidence type="ECO:0000313" key="2">
    <source>
        <dbReference type="EMBL" id="EXJ59251.1"/>
    </source>
</evidence>
<dbReference type="GeneID" id="19181259"/>
<feature type="region of interest" description="Disordered" evidence="1">
    <location>
        <begin position="1"/>
        <end position="71"/>
    </location>
</feature>
<comment type="caution">
    <text evidence="2">The sequence shown here is derived from an EMBL/GenBank/DDBJ whole genome shotgun (WGS) entry which is preliminary data.</text>
</comment>
<sequence>MPKNGTQFPLQAVGTRKRGAAGMERVDEETTPVEYGVESPTIPPPVAFAPIRRGSMNSESTTGRGSKRLTM</sequence>
<name>W9W3Y6_9EURO</name>
<evidence type="ECO:0000313" key="3">
    <source>
        <dbReference type="Proteomes" id="UP000019473"/>
    </source>
</evidence>
<keyword evidence="3" id="KW-1185">Reference proteome</keyword>
<dbReference type="EMBL" id="AMGW01000004">
    <property type="protein sequence ID" value="EXJ59251.1"/>
    <property type="molecule type" value="Genomic_DNA"/>
</dbReference>
<feature type="compositionally biased region" description="Polar residues" evidence="1">
    <location>
        <begin position="55"/>
        <end position="64"/>
    </location>
</feature>
<gene>
    <name evidence="2" type="ORF">A1O7_06683</name>
</gene>
<organism evidence="2 3">
    <name type="scientific">Cladophialophora yegresii CBS 114405</name>
    <dbReference type="NCBI Taxonomy" id="1182544"/>
    <lineage>
        <taxon>Eukaryota</taxon>
        <taxon>Fungi</taxon>
        <taxon>Dikarya</taxon>
        <taxon>Ascomycota</taxon>
        <taxon>Pezizomycotina</taxon>
        <taxon>Eurotiomycetes</taxon>
        <taxon>Chaetothyriomycetidae</taxon>
        <taxon>Chaetothyriales</taxon>
        <taxon>Herpotrichiellaceae</taxon>
        <taxon>Cladophialophora</taxon>
    </lineage>
</organism>
<dbReference type="AlphaFoldDB" id="W9W3Y6"/>
<dbReference type="RefSeq" id="XP_007758874.1">
    <property type="nucleotide sequence ID" value="XM_007760684.1"/>
</dbReference>